<dbReference type="Proteomes" id="UP000585614">
    <property type="component" value="Unassembled WGS sequence"/>
</dbReference>
<feature type="compositionally biased region" description="Polar residues" evidence="1">
    <location>
        <begin position="43"/>
        <end position="79"/>
    </location>
</feature>
<organism evidence="2 3">
    <name type="scientific">Rhinolophus ferrumequinum</name>
    <name type="common">Greater horseshoe bat</name>
    <dbReference type="NCBI Taxonomy" id="59479"/>
    <lineage>
        <taxon>Eukaryota</taxon>
        <taxon>Metazoa</taxon>
        <taxon>Chordata</taxon>
        <taxon>Craniata</taxon>
        <taxon>Vertebrata</taxon>
        <taxon>Euteleostomi</taxon>
        <taxon>Mammalia</taxon>
        <taxon>Eutheria</taxon>
        <taxon>Laurasiatheria</taxon>
        <taxon>Chiroptera</taxon>
        <taxon>Yinpterochiroptera</taxon>
        <taxon>Rhinolophoidea</taxon>
        <taxon>Rhinolophidae</taxon>
        <taxon>Rhinolophinae</taxon>
        <taxon>Rhinolophus</taxon>
    </lineage>
</organism>
<feature type="region of interest" description="Disordered" evidence="1">
    <location>
        <begin position="1"/>
        <end position="80"/>
    </location>
</feature>
<reference evidence="2 3" key="1">
    <citation type="journal article" date="2020" name="Nature">
        <title>Six reference-quality genomes reveal evolution of bat adaptations.</title>
        <authorList>
            <person name="Jebb D."/>
            <person name="Huang Z."/>
            <person name="Pippel M."/>
            <person name="Hughes G.M."/>
            <person name="Lavrichenko K."/>
            <person name="Devanna P."/>
            <person name="Winkler S."/>
            <person name="Jermiin L.S."/>
            <person name="Skirmuntt E.C."/>
            <person name="Katzourakis A."/>
            <person name="Burkitt-Gray L."/>
            <person name="Ray D.A."/>
            <person name="Sullivan K.A.M."/>
            <person name="Roscito J.G."/>
            <person name="Kirilenko B.M."/>
            <person name="Davalos L.M."/>
            <person name="Corthals A.P."/>
            <person name="Power M.L."/>
            <person name="Jones G."/>
            <person name="Ransome R.D."/>
            <person name="Dechmann D.K.N."/>
            <person name="Locatelli A.G."/>
            <person name="Puechmaille S.J."/>
            <person name="Fedrigo O."/>
            <person name="Jarvis E.D."/>
            <person name="Hiller M."/>
            <person name="Vernes S.C."/>
            <person name="Myers E.W."/>
            <person name="Teeling E.C."/>
        </authorList>
    </citation>
    <scope>NUCLEOTIDE SEQUENCE [LARGE SCALE GENOMIC DNA]</scope>
    <source>
        <strain evidence="2">MRhiFer1</strain>
        <tissue evidence="2">Lung</tissue>
    </source>
</reference>
<evidence type="ECO:0000313" key="3">
    <source>
        <dbReference type="Proteomes" id="UP000585614"/>
    </source>
</evidence>
<dbReference type="EMBL" id="JACAGC010000022">
    <property type="protein sequence ID" value="KAF6288490.1"/>
    <property type="molecule type" value="Genomic_DNA"/>
</dbReference>
<proteinExistence type="predicted"/>
<protein>
    <submittedName>
        <fullName evidence="2">Uncharacterized protein</fullName>
    </submittedName>
</protein>
<sequence>MDSVLGLRRERDPVPQGVQSSPPAQKAVHRLPVSGDQKRQGEGTVQNPKAQVSLGFPQSGTGKSSLHTMPSPLQTQDATRSGRLSSLRVSSINAVFPLLPSLSPGLLRFLSLFHKQNKNQIKRLNVCREITCREQTQNGGRCGEHELDQLKGSPPPYIKPHFRM</sequence>
<comment type="caution">
    <text evidence="2">The sequence shown here is derived from an EMBL/GenBank/DDBJ whole genome shotgun (WGS) entry which is preliminary data.</text>
</comment>
<name>A0A7J7SJG5_RHIFE</name>
<dbReference type="AlphaFoldDB" id="A0A7J7SJG5"/>
<evidence type="ECO:0000313" key="2">
    <source>
        <dbReference type="EMBL" id="KAF6288490.1"/>
    </source>
</evidence>
<feature type="region of interest" description="Disordered" evidence="1">
    <location>
        <begin position="143"/>
        <end position="164"/>
    </location>
</feature>
<gene>
    <name evidence="2" type="ORF">mRhiFer1_009196</name>
</gene>
<evidence type="ECO:0000256" key="1">
    <source>
        <dbReference type="SAM" id="MobiDB-lite"/>
    </source>
</evidence>
<accession>A0A7J7SJG5</accession>